<dbReference type="Pfam" id="PF00709">
    <property type="entry name" value="Adenylsucc_synt"/>
    <property type="match status" value="1"/>
</dbReference>
<evidence type="ECO:0000256" key="4">
    <source>
        <dbReference type="ARBA" id="ARBA00022741"/>
    </source>
</evidence>
<evidence type="ECO:0008006" key="9">
    <source>
        <dbReference type="Google" id="ProtNLM"/>
    </source>
</evidence>
<name>A0A381ZX51_9ZZZZ</name>
<dbReference type="PANTHER" id="PTHR11846">
    <property type="entry name" value="ADENYLOSUCCINATE SYNTHETASE"/>
    <property type="match status" value="1"/>
</dbReference>
<reference evidence="8" key="1">
    <citation type="submission" date="2018-05" db="EMBL/GenBank/DDBJ databases">
        <authorList>
            <person name="Lanie J.A."/>
            <person name="Ng W.-L."/>
            <person name="Kazmierczak K.M."/>
            <person name="Andrzejewski T.M."/>
            <person name="Davidsen T.M."/>
            <person name="Wayne K.J."/>
            <person name="Tettelin H."/>
            <person name="Glass J.I."/>
            <person name="Rusch D."/>
            <person name="Podicherti R."/>
            <person name="Tsui H.-C.T."/>
            <person name="Winkler M.E."/>
        </authorList>
    </citation>
    <scope>NUCLEOTIDE SEQUENCE</scope>
</reference>
<dbReference type="Gene3D" id="3.40.440.10">
    <property type="entry name" value="Adenylosuccinate Synthetase, subunit A, domain 1"/>
    <property type="match status" value="1"/>
</dbReference>
<evidence type="ECO:0000256" key="6">
    <source>
        <dbReference type="ARBA" id="ARBA00022842"/>
    </source>
</evidence>
<dbReference type="InterPro" id="IPR033128">
    <property type="entry name" value="Adenylosuccin_syn_Lys_AS"/>
</dbReference>
<dbReference type="InterPro" id="IPR027417">
    <property type="entry name" value="P-loop_NTPase"/>
</dbReference>
<keyword evidence="4" id="KW-0547">Nucleotide-binding</keyword>
<dbReference type="SUPFAM" id="SSF52540">
    <property type="entry name" value="P-loop containing nucleoside triphosphate hydrolases"/>
    <property type="match status" value="1"/>
</dbReference>
<dbReference type="SMART" id="SM00788">
    <property type="entry name" value="Adenylsucc_synt"/>
    <property type="match status" value="1"/>
</dbReference>
<dbReference type="Gene3D" id="1.10.300.10">
    <property type="entry name" value="Adenylosuccinate Synthetase, subunit A, domain 2"/>
    <property type="match status" value="1"/>
</dbReference>
<dbReference type="GO" id="GO:0005737">
    <property type="term" value="C:cytoplasm"/>
    <property type="evidence" value="ECO:0007669"/>
    <property type="project" value="TreeGrafter"/>
</dbReference>
<evidence type="ECO:0000256" key="2">
    <source>
        <dbReference type="ARBA" id="ARBA00022598"/>
    </source>
</evidence>
<gene>
    <name evidence="8" type="ORF">METZ01_LOCUS146583</name>
</gene>
<keyword evidence="5" id="KW-0658">Purine biosynthesis</keyword>
<dbReference type="InterPro" id="IPR042110">
    <property type="entry name" value="Adenylosuccinate_synth_dom2"/>
</dbReference>
<dbReference type="InterPro" id="IPR042111">
    <property type="entry name" value="Adenylosuccinate_synth_dom3"/>
</dbReference>
<dbReference type="PROSITE" id="PS00513">
    <property type="entry name" value="ADENYLOSUCCIN_SYN_2"/>
    <property type="match status" value="1"/>
</dbReference>
<keyword evidence="3" id="KW-0479">Metal-binding</keyword>
<dbReference type="CDD" id="cd03108">
    <property type="entry name" value="AdSS"/>
    <property type="match status" value="1"/>
</dbReference>
<proteinExistence type="inferred from homology"/>
<protein>
    <recommendedName>
        <fullName evidence="9">Adenylosuccinate synthetase</fullName>
    </recommendedName>
</protein>
<dbReference type="InterPro" id="IPR042109">
    <property type="entry name" value="Adenylosuccinate_synth_dom1"/>
</dbReference>
<evidence type="ECO:0000256" key="7">
    <source>
        <dbReference type="ARBA" id="ARBA00023134"/>
    </source>
</evidence>
<dbReference type="GO" id="GO:0044208">
    <property type="term" value="P:'de novo' AMP biosynthetic process"/>
    <property type="evidence" value="ECO:0007669"/>
    <property type="project" value="TreeGrafter"/>
</dbReference>
<evidence type="ECO:0000256" key="5">
    <source>
        <dbReference type="ARBA" id="ARBA00022755"/>
    </source>
</evidence>
<dbReference type="InterPro" id="IPR018220">
    <property type="entry name" value="Adenylosuccin_syn_GTP-bd"/>
</dbReference>
<dbReference type="GO" id="GO:0004019">
    <property type="term" value="F:adenylosuccinate synthase activity"/>
    <property type="evidence" value="ECO:0007669"/>
    <property type="project" value="InterPro"/>
</dbReference>
<dbReference type="AlphaFoldDB" id="A0A381ZX51"/>
<keyword evidence="2" id="KW-0436">Ligase</keyword>
<evidence type="ECO:0000256" key="1">
    <source>
        <dbReference type="ARBA" id="ARBA00011738"/>
    </source>
</evidence>
<comment type="subunit">
    <text evidence="1">Homodimer.</text>
</comment>
<feature type="non-terminal residue" evidence="8">
    <location>
        <position position="322"/>
    </location>
</feature>
<accession>A0A381ZX51</accession>
<keyword evidence="6" id="KW-0460">Magnesium</keyword>
<dbReference type="NCBIfam" id="NF002223">
    <property type="entry name" value="PRK01117.1"/>
    <property type="match status" value="1"/>
</dbReference>
<evidence type="ECO:0000313" key="8">
    <source>
        <dbReference type="EMBL" id="SVA93729.1"/>
    </source>
</evidence>
<dbReference type="GO" id="GO:0005525">
    <property type="term" value="F:GTP binding"/>
    <property type="evidence" value="ECO:0007669"/>
    <property type="project" value="UniProtKB-KW"/>
</dbReference>
<dbReference type="GO" id="GO:0046040">
    <property type="term" value="P:IMP metabolic process"/>
    <property type="evidence" value="ECO:0007669"/>
    <property type="project" value="TreeGrafter"/>
</dbReference>
<evidence type="ECO:0000256" key="3">
    <source>
        <dbReference type="ARBA" id="ARBA00022723"/>
    </source>
</evidence>
<sequence>MVFAPLVGFFCFMANTILVGAQWGDEGKGKIIDVLTEKADIVVRSQGGANAGHTVRVGDKEYILHLIPSGILRETKVCLIGNGVVINPTSLVGELDGLKQKKISVKGRLFISDKAHLVMPYHSELESCAERLKGRNKIGTTLRGIGPAYGDKIARTGLRMADLVDAKRLETRLRDRVREANRLIKAFGGKSISFKSVYAEYGKAARRLKPFVANTTKMLHEALAAKKEVLFEGAQGTYLDIDQGTYPFVTSSNTTSGGACTGSGMPPNKVDHVMGVIKAYTTRVGSGPFPTEDDAIGDMLHNMGREFGATTGRPRRCGWFDA</sequence>
<dbReference type="HAMAP" id="MF_00011">
    <property type="entry name" value="Adenylosucc_synth"/>
    <property type="match status" value="1"/>
</dbReference>
<organism evidence="8">
    <name type="scientific">marine metagenome</name>
    <dbReference type="NCBI Taxonomy" id="408172"/>
    <lineage>
        <taxon>unclassified sequences</taxon>
        <taxon>metagenomes</taxon>
        <taxon>ecological metagenomes</taxon>
    </lineage>
</organism>
<dbReference type="NCBIfam" id="TIGR00184">
    <property type="entry name" value="purA"/>
    <property type="match status" value="1"/>
</dbReference>
<dbReference type="PANTHER" id="PTHR11846:SF0">
    <property type="entry name" value="ADENYLOSUCCINATE SYNTHETASE"/>
    <property type="match status" value="1"/>
</dbReference>
<dbReference type="PROSITE" id="PS01266">
    <property type="entry name" value="ADENYLOSUCCIN_SYN_1"/>
    <property type="match status" value="1"/>
</dbReference>
<dbReference type="Gene3D" id="3.90.170.10">
    <property type="entry name" value="Adenylosuccinate Synthetase, subunit A, domain 3"/>
    <property type="match status" value="1"/>
</dbReference>
<dbReference type="InterPro" id="IPR001114">
    <property type="entry name" value="Adenylosuccinate_synthetase"/>
</dbReference>
<keyword evidence="7" id="KW-0342">GTP-binding</keyword>
<dbReference type="EMBL" id="UINC01022979">
    <property type="protein sequence ID" value="SVA93729.1"/>
    <property type="molecule type" value="Genomic_DNA"/>
</dbReference>
<dbReference type="GO" id="GO:0046872">
    <property type="term" value="F:metal ion binding"/>
    <property type="evidence" value="ECO:0007669"/>
    <property type="project" value="UniProtKB-KW"/>
</dbReference>
<dbReference type="FunFam" id="1.10.300.10:FF:000001">
    <property type="entry name" value="Adenylosuccinate synthetase"/>
    <property type="match status" value="1"/>
</dbReference>